<evidence type="ECO:0000313" key="1">
    <source>
        <dbReference type="EMBL" id="CZT14557.1"/>
    </source>
</evidence>
<dbReference type="RefSeq" id="XP_023621454.1">
    <property type="nucleotide sequence ID" value="XM_023765686.1"/>
</dbReference>
<sequence>MRCKESHSACYFSDWHFAVPYPREYVEHLEEQQEQLSIALLRMRRLLKEANVQTIPALPETEQAQDLLVPLREAKVDHRSIQELQQIGAPFGMGAVAYKIEAFGISPIVNEIPQATISSSEVLKLSTAVSPFRITHNPAASTNPGRIMHQWFIEWRRSITGRW</sequence>
<keyword evidence="2" id="KW-1185">Reference proteome</keyword>
<name>A0A2D3USE6_9PEZI</name>
<reference evidence="1 2" key="1">
    <citation type="submission" date="2016-03" db="EMBL/GenBank/DDBJ databases">
        <authorList>
            <person name="Ploux O."/>
        </authorList>
    </citation>
    <scope>NUCLEOTIDE SEQUENCE [LARGE SCALE GENOMIC DNA]</scope>
    <source>
        <strain evidence="1 2">URUG2</strain>
    </source>
</reference>
<dbReference type="GeneID" id="35595914"/>
<proteinExistence type="predicted"/>
<dbReference type="Proteomes" id="UP000225277">
    <property type="component" value="Unassembled WGS sequence"/>
</dbReference>
<gene>
    <name evidence="1" type="ORF">RCC_00534</name>
</gene>
<dbReference type="AlphaFoldDB" id="A0A2D3USE6"/>
<protein>
    <submittedName>
        <fullName evidence="1">Uncharacterized protein</fullName>
    </submittedName>
</protein>
<evidence type="ECO:0000313" key="2">
    <source>
        <dbReference type="Proteomes" id="UP000225277"/>
    </source>
</evidence>
<dbReference type="OrthoDB" id="3641289at2759"/>
<dbReference type="STRING" id="112498.A0A2D3USE6"/>
<organism evidence="1 2">
    <name type="scientific">Ramularia collo-cygni</name>
    <dbReference type="NCBI Taxonomy" id="112498"/>
    <lineage>
        <taxon>Eukaryota</taxon>
        <taxon>Fungi</taxon>
        <taxon>Dikarya</taxon>
        <taxon>Ascomycota</taxon>
        <taxon>Pezizomycotina</taxon>
        <taxon>Dothideomycetes</taxon>
        <taxon>Dothideomycetidae</taxon>
        <taxon>Mycosphaerellales</taxon>
        <taxon>Mycosphaerellaceae</taxon>
        <taxon>Ramularia</taxon>
    </lineage>
</organism>
<dbReference type="EMBL" id="FJUY01000001">
    <property type="protein sequence ID" value="CZT14557.1"/>
    <property type="molecule type" value="Genomic_DNA"/>
</dbReference>
<accession>A0A2D3USE6</accession>